<comment type="function">
    <text evidence="13">ADP:ATP antiporter that mediates import of ADP into the mitochondrial matrix for ATP synthesis, and export of ATP out to fuel the cell. Cycles between the cytoplasmic-open state (c-state) and the matrix-open state (m-state): operates by the alternating access mechanism with a single substrate-binding site intermittently exposed to either the cytosolic (c-state) or matrix (m-state) side of the inner mitochondrial membrane.</text>
</comment>
<dbReference type="OrthoDB" id="270584at2759"/>
<evidence type="ECO:0000256" key="4">
    <source>
        <dbReference type="ARBA" id="ARBA00022448"/>
    </source>
</evidence>
<feature type="transmembrane region" description="Helical" evidence="15">
    <location>
        <begin position="27"/>
        <end position="50"/>
    </location>
</feature>
<keyword evidence="11 14" id="KW-0472">Membrane</keyword>
<dbReference type="SUPFAM" id="SSF103506">
    <property type="entry name" value="Mitochondrial carrier"/>
    <property type="match status" value="1"/>
</dbReference>
<feature type="transmembrane region" description="Helical" evidence="15">
    <location>
        <begin position="726"/>
        <end position="749"/>
    </location>
</feature>
<dbReference type="Proteomes" id="UP000186817">
    <property type="component" value="Unassembled WGS sequence"/>
</dbReference>
<sequence>MCRSRCCGCGCCTKAGCCCLGGCLCGFLFALVVSVVAITSIAGILTLPLLSWVQAHQAVLDEFFNCTAEEVGHVNKTVQAELPQECHDLSWDDCQGCDGDGDANPDLTKECRYCGCQVVFALETIQPSVEKALQKCCGAFKKDDGTKFLLEPCHDIVENFTGSFHEGAKHCKAKGIESDLKVVKHPMMLLVSASAATTRLLQITELSKVLHTSCHRVLWLSPSLLFCGLAAYRWRKTARKPAHRFAAYRAKVLQLLPQRVLQQYIDFEKQGQCDTKPWRSLNVLSPATMVSGKPLLVETVPVLQLIVGYSGLCLKNQQGSVAVKLITQVLDNMSLSLRDLHPGHRTVLEDTALSVCYYMPNDVTLADRSQSFFQQASERYLRLGHVNRYCKQRAQQFKSLRGAGVLTRLPASKCCLRAAAVLHLQGSKSEAEYYTQQVHTVVQQRVADAVAHVRSYVALLRQLPKLGNSWMQLLDNTQWLILKAQELWPQHQQQDEPDAQYSNRSDFGSIGFSESTLGTWVEADTLKPCNPSTPCALQPPQMFHLQIAGLHWDFMRGVPKESMLLVLVVEFASLEPLEQPVLCRARIACLTAVRPKFLHLKVTRTSRADFSPTMAGKDSSMQAFVMDFMLGGVSGAVSKTLTAPIERVKLVVQTQDANPKIRSGEVPRYTGMLDCAQRIMKEQGFKRFWDGNLTNCIRYFPTQAFNLAFKDTFKKMFPKYNPKTEFWQFFGSNLVSGGLAAAASMTIVYPLDYARTRLASDVGSGKKTFSGLGDCIVKTTQGPGGFFALYTGFGVSVCGIIGYRGLQLGTFDTITGLNPYKKDKGILGAVSTFAAAQTAITIGAGCTYPFDTVRRRLQMQSEKPPEEHIYKGTADCFKKIAAEEGLVAGLYKGFLANVVRSVGGALVLVLYDRAKMYLNL</sequence>
<dbReference type="PRINTS" id="PR00927">
    <property type="entry name" value="ADPTRNSLCASE"/>
</dbReference>
<dbReference type="PANTHER" id="PTHR45635">
    <property type="entry name" value="ADP,ATP CARRIER PROTEIN 1-RELATED-RELATED"/>
    <property type="match status" value="1"/>
</dbReference>
<dbReference type="EMBL" id="LSRX01000477">
    <property type="protein sequence ID" value="OLP96171.1"/>
    <property type="molecule type" value="Genomic_DNA"/>
</dbReference>
<evidence type="ECO:0000256" key="13">
    <source>
        <dbReference type="ARBA" id="ARBA00045250"/>
    </source>
</evidence>
<keyword evidence="6 14" id="KW-0812">Transmembrane</keyword>
<comment type="caution">
    <text evidence="16">The sequence shown here is derived from an EMBL/GenBank/DDBJ whole genome shotgun (WGS) entry which is preliminary data.</text>
</comment>
<protein>
    <submittedName>
        <fullName evidence="16">ADP,ATP carrier protein</fullName>
    </submittedName>
</protein>
<organism evidence="16 17">
    <name type="scientific">Symbiodinium microadriaticum</name>
    <name type="common">Dinoflagellate</name>
    <name type="synonym">Zooxanthella microadriatica</name>
    <dbReference type="NCBI Taxonomy" id="2951"/>
    <lineage>
        <taxon>Eukaryota</taxon>
        <taxon>Sar</taxon>
        <taxon>Alveolata</taxon>
        <taxon>Dinophyceae</taxon>
        <taxon>Suessiales</taxon>
        <taxon>Symbiodiniaceae</taxon>
        <taxon>Symbiodinium</taxon>
    </lineage>
</organism>
<proteinExistence type="inferred from homology"/>
<evidence type="ECO:0000256" key="8">
    <source>
        <dbReference type="ARBA" id="ARBA00022792"/>
    </source>
</evidence>
<evidence type="ECO:0000313" key="16">
    <source>
        <dbReference type="EMBL" id="OLP96171.1"/>
    </source>
</evidence>
<keyword evidence="4" id="KW-0813">Transport</keyword>
<evidence type="ECO:0000256" key="9">
    <source>
        <dbReference type="ARBA" id="ARBA00022989"/>
    </source>
</evidence>
<evidence type="ECO:0000256" key="1">
    <source>
        <dbReference type="ARBA" id="ARBA00004448"/>
    </source>
</evidence>
<dbReference type="GO" id="GO:0005743">
    <property type="term" value="C:mitochondrial inner membrane"/>
    <property type="evidence" value="ECO:0007669"/>
    <property type="project" value="UniProtKB-SubCell"/>
</dbReference>
<evidence type="ECO:0000256" key="5">
    <source>
        <dbReference type="ARBA" id="ARBA00022449"/>
    </source>
</evidence>
<evidence type="ECO:0000256" key="7">
    <source>
        <dbReference type="ARBA" id="ARBA00022737"/>
    </source>
</evidence>
<evidence type="ECO:0000256" key="6">
    <source>
        <dbReference type="ARBA" id="ARBA00022692"/>
    </source>
</evidence>
<name>A0A1Q9DLX0_SYMMI</name>
<keyword evidence="10" id="KW-0496">Mitochondrion</keyword>
<evidence type="ECO:0000256" key="2">
    <source>
        <dbReference type="ARBA" id="ARBA00006375"/>
    </source>
</evidence>
<dbReference type="InterPro" id="IPR018108">
    <property type="entry name" value="MCP_transmembrane"/>
</dbReference>
<dbReference type="PANTHER" id="PTHR45635:SF14">
    <property type="entry name" value="ADP_ATP TRANSLOCASE"/>
    <property type="match status" value="1"/>
</dbReference>
<comment type="subunit">
    <text evidence="3">Monomer.</text>
</comment>
<dbReference type="PROSITE" id="PS50920">
    <property type="entry name" value="SOLCAR"/>
    <property type="match status" value="3"/>
</dbReference>
<dbReference type="InterPro" id="IPR002113">
    <property type="entry name" value="ADT_euk_type"/>
</dbReference>
<accession>A0A1Q9DLX0</accession>
<feature type="repeat" description="Solcar" evidence="14">
    <location>
        <begin position="728"/>
        <end position="817"/>
    </location>
</feature>
<comment type="subcellular location">
    <subcellularLocation>
        <location evidence="1">Mitochondrion inner membrane</location>
        <topology evidence="1">Multi-pass membrane protein</topology>
    </subcellularLocation>
</comment>
<dbReference type="InterPro" id="IPR023395">
    <property type="entry name" value="MCP_dom_sf"/>
</dbReference>
<gene>
    <name evidence="16" type="ORF">AK812_SmicGene21627</name>
</gene>
<dbReference type="AlphaFoldDB" id="A0A1Q9DLX0"/>
<evidence type="ECO:0000256" key="10">
    <source>
        <dbReference type="ARBA" id="ARBA00023128"/>
    </source>
</evidence>
<keyword evidence="9 15" id="KW-1133">Transmembrane helix</keyword>
<evidence type="ECO:0000256" key="3">
    <source>
        <dbReference type="ARBA" id="ARBA00011245"/>
    </source>
</evidence>
<dbReference type="Pfam" id="PF00153">
    <property type="entry name" value="Mito_carr"/>
    <property type="match status" value="3"/>
</dbReference>
<evidence type="ECO:0000256" key="15">
    <source>
        <dbReference type="SAM" id="Phobius"/>
    </source>
</evidence>
<dbReference type="GO" id="GO:0005471">
    <property type="term" value="F:ATP:ADP antiporter activity"/>
    <property type="evidence" value="ECO:0007669"/>
    <property type="project" value="InterPro"/>
</dbReference>
<feature type="repeat" description="Solcar" evidence="14">
    <location>
        <begin position="622"/>
        <end position="716"/>
    </location>
</feature>
<evidence type="ECO:0000256" key="11">
    <source>
        <dbReference type="ARBA" id="ARBA00023136"/>
    </source>
</evidence>
<comment type="similarity">
    <text evidence="2">Belongs to the mitochondrial carrier (TC 2.A.29) family.</text>
</comment>
<feature type="transmembrane region" description="Helical" evidence="15">
    <location>
        <begin position="826"/>
        <end position="850"/>
    </location>
</feature>
<keyword evidence="17" id="KW-1185">Reference proteome</keyword>
<comment type="catalytic activity">
    <reaction evidence="12">
        <text>ADP(in) + ATP(out) = ADP(out) + ATP(in)</text>
        <dbReference type="Rhea" id="RHEA:34999"/>
        <dbReference type="ChEBI" id="CHEBI:30616"/>
        <dbReference type="ChEBI" id="CHEBI:456216"/>
    </reaction>
    <physiologicalReaction direction="left-to-right" evidence="12">
        <dbReference type="Rhea" id="RHEA:35000"/>
    </physiologicalReaction>
</comment>
<dbReference type="Gene3D" id="1.50.40.10">
    <property type="entry name" value="Mitochondrial carrier domain"/>
    <property type="match status" value="1"/>
</dbReference>
<keyword evidence="7" id="KW-0677">Repeat</keyword>
<feature type="repeat" description="Solcar" evidence="14">
    <location>
        <begin position="827"/>
        <end position="917"/>
    </location>
</feature>
<dbReference type="GO" id="GO:0140021">
    <property type="term" value="P:mitochondrial ADP transmembrane transport"/>
    <property type="evidence" value="ECO:0007669"/>
    <property type="project" value="InterPro"/>
</dbReference>
<reference evidence="16 17" key="1">
    <citation type="submission" date="2016-02" db="EMBL/GenBank/DDBJ databases">
        <title>Genome analysis of coral dinoflagellate symbionts highlights evolutionary adaptations to a symbiotic lifestyle.</title>
        <authorList>
            <person name="Aranda M."/>
            <person name="Li Y."/>
            <person name="Liew Y.J."/>
            <person name="Baumgarten S."/>
            <person name="Simakov O."/>
            <person name="Wilson M."/>
            <person name="Piel J."/>
            <person name="Ashoor H."/>
            <person name="Bougouffa S."/>
            <person name="Bajic V.B."/>
            <person name="Ryu T."/>
            <person name="Ravasi T."/>
            <person name="Bayer T."/>
            <person name="Micklem G."/>
            <person name="Kim H."/>
            <person name="Bhak J."/>
            <person name="Lajeunesse T.C."/>
            <person name="Voolstra C.R."/>
        </authorList>
    </citation>
    <scope>NUCLEOTIDE SEQUENCE [LARGE SCALE GENOMIC DNA]</scope>
    <source>
        <strain evidence="16 17">CCMP2467</strain>
    </source>
</reference>
<keyword evidence="5" id="KW-0050">Antiport</keyword>
<evidence type="ECO:0000313" key="17">
    <source>
        <dbReference type="Proteomes" id="UP000186817"/>
    </source>
</evidence>
<dbReference type="PRINTS" id="PR00926">
    <property type="entry name" value="MITOCARRIER"/>
</dbReference>
<dbReference type="GO" id="GO:1990544">
    <property type="term" value="P:mitochondrial ATP transmembrane transport"/>
    <property type="evidence" value="ECO:0007669"/>
    <property type="project" value="InterPro"/>
</dbReference>
<keyword evidence="8" id="KW-0999">Mitochondrion inner membrane</keyword>
<dbReference type="InterPro" id="IPR002067">
    <property type="entry name" value="MCP"/>
</dbReference>
<evidence type="ECO:0000256" key="14">
    <source>
        <dbReference type="PROSITE-ProRule" id="PRU00282"/>
    </source>
</evidence>
<evidence type="ECO:0000256" key="12">
    <source>
        <dbReference type="ARBA" id="ARBA00024143"/>
    </source>
</evidence>
<feature type="transmembrane region" description="Helical" evidence="15">
    <location>
        <begin position="786"/>
        <end position="806"/>
    </location>
</feature>